<name>A0A8J8PZA5_9EURY</name>
<feature type="domain" description="UspA" evidence="2">
    <location>
        <begin position="11"/>
        <end position="146"/>
    </location>
</feature>
<dbReference type="AlphaFoldDB" id="A0A8J8PZA5"/>
<dbReference type="Pfam" id="PF00582">
    <property type="entry name" value="Usp"/>
    <property type="match status" value="1"/>
</dbReference>
<dbReference type="Proteomes" id="UP000766904">
    <property type="component" value="Unassembled WGS sequence"/>
</dbReference>
<protein>
    <submittedName>
        <fullName evidence="3">Universal stress protein</fullName>
    </submittedName>
</protein>
<evidence type="ECO:0000256" key="1">
    <source>
        <dbReference type="ARBA" id="ARBA00008791"/>
    </source>
</evidence>
<reference evidence="3" key="1">
    <citation type="submission" date="2017-11" db="EMBL/GenBank/DDBJ databases">
        <authorList>
            <person name="Kajale S.C."/>
            <person name="Sharma A."/>
        </authorList>
    </citation>
    <scope>NUCLEOTIDE SEQUENCE</scope>
    <source>
        <strain evidence="3">LS1_42</strain>
    </source>
</reference>
<accession>A0A8J8PZA5</accession>
<dbReference type="CDD" id="cd00293">
    <property type="entry name" value="USP-like"/>
    <property type="match status" value="1"/>
</dbReference>
<dbReference type="PRINTS" id="PR01438">
    <property type="entry name" value="UNVRSLSTRESS"/>
</dbReference>
<dbReference type="PANTHER" id="PTHR46268">
    <property type="entry name" value="STRESS RESPONSE PROTEIN NHAX"/>
    <property type="match status" value="1"/>
</dbReference>
<dbReference type="RefSeq" id="WP_148860185.1">
    <property type="nucleotide sequence ID" value="NZ_PHNJ01000017.1"/>
</dbReference>
<keyword evidence="4" id="KW-1185">Reference proteome</keyword>
<dbReference type="EMBL" id="PHNJ01000017">
    <property type="protein sequence ID" value="TYL36541.1"/>
    <property type="molecule type" value="Genomic_DNA"/>
</dbReference>
<dbReference type="InterPro" id="IPR006016">
    <property type="entry name" value="UspA"/>
</dbReference>
<sequence length="162" mass="17260">MSADDHAADPIRTILVPTDGSDAAGTALERALQFAEPDDATVHVLSVVDTTTNPMRFGVAEVAELDRATEELVDEIVDAYGDRDVEIRGAIRRGRPASTILAYAEENEIDLLVVGRTGRDGVADALLGSTTDRLVRQASIPVIVVPASGTVGNENREIHSRD</sequence>
<evidence type="ECO:0000259" key="2">
    <source>
        <dbReference type="Pfam" id="PF00582"/>
    </source>
</evidence>
<dbReference type="OrthoDB" id="105697at2157"/>
<dbReference type="InterPro" id="IPR006015">
    <property type="entry name" value="Universal_stress_UspA"/>
</dbReference>
<comment type="caution">
    <text evidence="3">The sequence shown here is derived from an EMBL/GenBank/DDBJ whole genome shotgun (WGS) entry which is preliminary data.</text>
</comment>
<evidence type="ECO:0000313" key="4">
    <source>
        <dbReference type="Proteomes" id="UP000766904"/>
    </source>
</evidence>
<comment type="similarity">
    <text evidence="1">Belongs to the universal stress protein A family.</text>
</comment>
<organism evidence="3 4">
    <name type="scientific">Natronococcus pandeyae</name>
    <dbReference type="NCBI Taxonomy" id="2055836"/>
    <lineage>
        <taxon>Archaea</taxon>
        <taxon>Methanobacteriati</taxon>
        <taxon>Methanobacteriota</taxon>
        <taxon>Stenosarchaea group</taxon>
        <taxon>Halobacteria</taxon>
        <taxon>Halobacteriales</taxon>
        <taxon>Natrialbaceae</taxon>
        <taxon>Natronococcus</taxon>
    </lineage>
</organism>
<proteinExistence type="inferred from homology"/>
<dbReference type="PANTHER" id="PTHR46268:SF6">
    <property type="entry name" value="UNIVERSAL STRESS PROTEIN UP12"/>
    <property type="match status" value="1"/>
</dbReference>
<evidence type="ECO:0000313" key="3">
    <source>
        <dbReference type="EMBL" id="TYL36541.1"/>
    </source>
</evidence>
<dbReference type="SUPFAM" id="SSF52402">
    <property type="entry name" value="Adenine nucleotide alpha hydrolases-like"/>
    <property type="match status" value="1"/>
</dbReference>
<dbReference type="Gene3D" id="3.40.50.620">
    <property type="entry name" value="HUPs"/>
    <property type="match status" value="1"/>
</dbReference>
<gene>
    <name evidence="3" type="ORF">CV102_22235</name>
</gene>
<dbReference type="InterPro" id="IPR014729">
    <property type="entry name" value="Rossmann-like_a/b/a_fold"/>
</dbReference>